<feature type="signal peptide" evidence="1">
    <location>
        <begin position="1"/>
        <end position="19"/>
    </location>
</feature>
<organism evidence="2">
    <name type="scientific">Chromera velia CCMP2878</name>
    <dbReference type="NCBI Taxonomy" id="1169474"/>
    <lineage>
        <taxon>Eukaryota</taxon>
        <taxon>Sar</taxon>
        <taxon>Alveolata</taxon>
        <taxon>Colpodellida</taxon>
        <taxon>Chromeraceae</taxon>
        <taxon>Chromera</taxon>
    </lineage>
</organism>
<evidence type="ECO:0000313" key="2">
    <source>
        <dbReference type="EMBL" id="CEM43506.1"/>
    </source>
</evidence>
<dbReference type="EMBL" id="CDMZ01002703">
    <property type="protein sequence ID" value="CEM43506.1"/>
    <property type="molecule type" value="Genomic_DNA"/>
</dbReference>
<proteinExistence type="predicted"/>
<evidence type="ECO:0000256" key="1">
    <source>
        <dbReference type="SAM" id="SignalP"/>
    </source>
</evidence>
<evidence type="ECO:0008006" key="3">
    <source>
        <dbReference type="Google" id="ProtNLM"/>
    </source>
</evidence>
<gene>
    <name evidence="2" type="ORF">Cvel_27579</name>
</gene>
<feature type="chain" id="PRO_5005191604" description="RxLR effector protein" evidence="1">
    <location>
        <begin position="20"/>
        <end position="119"/>
    </location>
</feature>
<accession>A0A0G4HHS2</accession>
<protein>
    <recommendedName>
        <fullName evidence="3">RxLR effector protein</fullName>
    </recommendedName>
</protein>
<keyword evidence="1" id="KW-0732">Signal</keyword>
<dbReference type="VEuPathDB" id="CryptoDB:Cvel_27579"/>
<sequence>MKPTVLLVAAAFLCSGATAQKVMPQMPAEAGEFTSTKASAAVAPAVSSVWDAEPEAAEQRRLQSSVNPASSILSTLGNLLLGNVFSLVFNGVKDNLLRGSIAEAPQIVSLPEGDRQHRA</sequence>
<reference evidence="2" key="1">
    <citation type="submission" date="2014-11" db="EMBL/GenBank/DDBJ databases">
        <authorList>
            <person name="Otto D Thomas"/>
            <person name="Naeem Raeece"/>
        </authorList>
    </citation>
    <scope>NUCLEOTIDE SEQUENCE</scope>
</reference>
<name>A0A0G4HHS2_9ALVE</name>
<dbReference type="AlphaFoldDB" id="A0A0G4HHS2"/>